<dbReference type="RefSeq" id="WP_377928050.1">
    <property type="nucleotide sequence ID" value="NZ_JBHUEM010000012.1"/>
</dbReference>
<dbReference type="Proteomes" id="UP001597214">
    <property type="component" value="Unassembled WGS sequence"/>
</dbReference>
<evidence type="ECO:0000313" key="1">
    <source>
        <dbReference type="EMBL" id="MFD1736869.1"/>
    </source>
</evidence>
<comment type="caution">
    <text evidence="1">The sequence shown here is derived from an EMBL/GenBank/DDBJ whole genome shotgun (WGS) entry which is preliminary data.</text>
</comment>
<accession>A0ABW4LPZ9</accession>
<protein>
    <submittedName>
        <fullName evidence="1">Uncharacterized protein</fullName>
    </submittedName>
</protein>
<dbReference type="EMBL" id="JBHUEM010000012">
    <property type="protein sequence ID" value="MFD1736869.1"/>
    <property type="molecule type" value="Genomic_DNA"/>
</dbReference>
<organism evidence="1 2">
    <name type="scientific">Bacillus salitolerans</name>
    <dbReference type="NCBI Taxonomy" id="1437434"/>
    <lineage>
        <taxon>Bacteria</taxon>
        <taxon>Bacillati</taxon>
        <taxon>Bacillota</taxon>
        <taxon>Bacilli</taxon>
        <taxon>Bacillales</taxon>
        <taxon>Bacillaceae</taxon>
        <taxon>Bacillus</taxon>
    </lineage>
</organism>
<proteinExistence type="predicted"/>
<evidence type="ECO:0000313" key="2">
    <source>
        <dbReference type="Proteomes" id="UP001597214"/>
    </source>
</evidence>
<sequence>MQMTESIEDEPILGNALTQYELNPAIDISEKEILNTTACIYLKNVKLTPLTSPSSPIFLDEFILFSDHLLGITTV</sequence>
<reference evidence="2" key="1">
    <citation type="journal article" date="2019" name="Int. J. Syst. Evol. Microbiol.">
        <title>The Global Catalogue of Microorganisms (GCM) 10K type strain sequencing project: providing services to taxonomists for standard genome sequencing and annotation.</title>
        <authorList>
            <consortium name="The Broad Institute Genomics Platform"/>
            <consortium name="The Broad Institute Genome Sequencing Center for Infectious Disease"/>
            <person name="Wu L."/>
            <person name="Ma J."/>
        </authorList>
    </citation>
    <scope>NUCLEOTIDE SEQUENCE [LARGE SCALE GENOMIC DNA]</scope>
    <source>
        <strain evidence="2">CCUG 49339</strain>
    </source>
</reference>
<gene>
    <name evidence="1" type="ORF">ACFSCX_09865</name>
</gene>
<name>A0ABW4LPZ9_9BACI</name>
<keyword evidence="2" id="KW-1185">Reference proteome</keyword>